<evidence type="ECO:0000313" key="5">
    <source>
        <dbReference type="Proteomes" id="UP001604336"/>
    </source>
</evidence>
<dbReference type="GO" id="GO:0030036">
    <property type="term" value="P:actin cytoskeleton organization"/>
    <property type="evidence" value="ECO:0007669"/>
    <property type="project" value="UniProtKB-UniRule"/>
</dbReference>
<comment type="subcellular location">
    <subcellularLocation>
        <location evidence="2">Cytoplasm</location>
        <location evidence="2">Cytoskeleton</location>
    </subcellularLocation>
</comment>
<dbReference type="PANTHER" id="PTHR12902:SF33">
    <property type="entry name" value="PROTEIN SCAR3"/>
    <property type="match status" value="1"/>
</dbReference>
<dbReference type="GO" id="GO:0003779">
    <property type="term" value="F:actin binding"/>
    <property type="evidence" value="ECO:0007669"/>
    <property type="project" value="UniProtKB-UniRule"/>
</dbReference>
<evidence type="ECO:0000313" key="4">
    <source>
        <dbReference type="EMBL" id="KAL2524257.1"/>
    </source>
</evidence>
<keyword evidence="2" id="KW-0963">Cytoplasm</keyword>
<comment type="function">
    <text evidence="2">Involved in regulation of actin and microtubule organization. Part of a WAVE complex that activates the Arp2/3 complex.</text>
</comment>
<accession>A0ABD1UH41</accession>
<keyword evidence="2" id="KW-0009">Actin-binding</keyword>
<dbReference type="Gene3D" id="1.20.5.340">
    <property type="match status" value="1"/>
</dbReference>
<comment type="similarity">
    <text evidence="1 2">Belongs to the SCAR/WAVE family.</text>
</comment>
<proteinExistence type="inferred from homology"/>
<reference evidence="5" key="1">
    <citation type="submission" date="2024-07" db="EMBL/GenBank/DDBJ databases">
        <title>Two chromosome-level genome assemblies of Korean endemic species Abeliophyllum distichum and Forsythia ovata (Oleaceae).</title>
        <authorList>
            <person name="Jang H."/>
        </authorList>
    </citation>
    <scope>NUCLEOTIDE SEQUENCE [LARGE SCALE GENOMIC DNA]</scope>
</reference>
<sequence>MPLVRVEVSNEYGLGAPELYREASKEEPKEVLDGVTVAGLVGILRQLGDLAEFAAEVFHGLQEDLMITSSRSHKLMARVQHIEAALTPVEKAVLAQRSHLHYAYTAGSNWHPRIRYQQNHFVYSDVPQFIIDSYEDCRGLPRLHLLDKFDPGGPGSCLKRYSDPTFFRRASAGAGEARPVKIPKDKKGRRIQKKGSWARSRKVSRDASFSNSGRMRFSQLSVDGQISPFQTVPIFDATLKSDVGDKSNLDSRNGSGYIECVFHPTFAIQPIERESKESFFSPLKRHQSYSLDYEFLKEKSVDADDDRQNNLSEEQTARSSPSVTWDEKADILEPTAEEYDSDGNLESSSTIFDIDTHTGGAVSFGTADQDVQLCNYDVPTSKPGDIQLDDIEWDGAVNFGSVDQKDVQHCNHDVPSSKPGDNQLDDIEGVRAVNFGSVDQIDVQLFNRHVPMSKPDHIQLDDIEGGWSS</sequence>
<evidence type="ECO:0000256" key="2">
    <source>
        <dbReference type="RuleBase" id="RU367034"/>
    </source>
</evidence>
<dbReference type="PANTHER" id="PTHR12902">
    <property type="entry name" value="WASP-1"/>
    <property type="match status" value="1"/>
</dbReference>
<name>A0ABD1UH41_9LAMI</name>
<protein>
    <recommendedName>
        <fullName evidence="2">Protein SCAR</fullName>
    </recommendedName>
    <alternativeName>
        <fullName evidence="2">Protein WAVE</fullName>
    </alternativeName>
</protein>
<dbReference type="GO" id="GO:0005856">
    <property type="term" value="C:cytoskeleton"/>
    <property type="evidence" value="ECO:0007669"/>
    <property type="project" value="UniProtKB-SubCell"/>
</dbReference>
<comment type="caution">
    <text evidence="4">The sequence shown here is derived from an EMBL/GenBank/DDBJ whole genome shotgun (WGS) entry which is preliminary data.</text>
</comment>
<dbReference type="AlphaFoldDB" id="A0ABD1UH41"/>
<dbReference type="EMBL" id="JBFOLK010000003">
    <property type="protein sequence ID" value="KAL2524257.1"/>
    <property type="molecule type" value="Genomic_DNA"/>
</dbReference>
<feature type="region of interest" description="Disordered" evidence="3">
    <location>
        <begin position="303"/>
        <end position="328"/>
    </location>
</feature>
<evidence type="ECO:0000256" key="1">
    <source>
        <dbReference type="ARBA" id="ARBA00006993"/>
    </source>
</evidence>
<dbReference type="InterPro" id="IPR028288">
    <property type="entry name" value="SCAR/WAVE_fam"/>
</dbReference>
<gene>
    <name evidence="4" type="ORF">Adt_09311</name>
</gene>
<dbReference type="Proteomes" id="UP001604336">
    <property type="component" value="Unassembled WGS sequence"/>
</dbReference>
<organism evidence="4 5">
    <name type="scientific">Abeliophyllum distichum</name>
    <dbReference type="NCBI Taxonomy" id="126358"/>
    <lineage>
        <taxon>Eukaryota</taxon>
        <taxon>Viridiplantae</taxon>
        <taxon>Streptophyta</taxon>
        <taxon>Embryophyta</taxon>
        <taxon>Tracheophyta</taxon>
        <taxon>Spermatophyta</taxon>
        <taxon>Magnoliopsida</taxon>
        <taxon>eudicotyledons</taxon>
        <taxon>Gunneridae</taxon>
        <taxon>Pentapetalae</taxon>
        <taxon>asterids</taxon>
        <taxon>lamiids</taxon>
        <taxon>Lamiales</taxon>
        <taxon>Oleaceae</taxon>
        <taxon>Forsythieae</taxon>
        <taxon>Abeliophyllum</taxon>
    </lineage>
</organism>
<evidence type="ECO:0000256" key="3">
    <source>
        <dbReference type="SAM" id="MobiDB-lite"/>
    </source>
</evidence>
<feature type="compositionally biased region" description="Polar residues" evidence="3">
    <location>
        <begin position="309"/>
        <end position="323"/>
    </location>
</feature>
<keyword evidence="5" id="KW-1185">Reference proteome</keyword>
<keyword evidence="2" id="KW-0206">Cytoskeleton</keyword>
<dbReference type="Gene3D" id="6.10.280.150">
    <property type="match status" value="1"/>
</dbReference>